<protein>
    <submittedName>
        <fullName evidence="2">ComF family protein</fullName>
    </submittedName>
</protein>
<sequence length="194" mass="22242">MTNQKDTICLHCTLFPPPYKACIAPFRFEGITKTLIHHIKFHQGNHYIRPLTYLLSQHLHQHYENRAWPEQLIYIPSHPKRIKERGFCQTRTMSAQLIKQLRQTLGDHSPTLAVPNPLSKIQHSQAQHSLSRTHRLDAPQSVYSVQGRVAKHVALFDDVMTTGSTIENATRLLQQAGAEQVDVWVIARTADKQD</sequence>
<gene>
    <name evidence="2" type="ORF">LG368_08560</name>
</gene>
<accession>A0A9X1LCZ4</accession>
<dbReference type="AlphaFoldDB" id="A0A9X1LCZ4"/>
<dbReference type="SUPFAM" id="SSF53271">
    <property type="entry name" value="PRTase-like"/>
    <property type="match status" value="1"/>
</dbReference>
<dbReference type="EMBL" id="JAJATW010000011">
    <property type="protein sequence ID" value="MCB5161952.1"/>
    <property type="molecule type" value="Genomic_DNA"/>
</dbReference>
<dbReference type="Proteomes" id="UP001139095">
    <property type="component" value="Unassembled WGS sequence"/>
</dbReference>
<evidence type="ECO:0000313" key="3">
    <source>
        <dbReference type="Proteomes" id="UP001139095"/>
    </source>
</evidence>
<proteinExistence type="inferred from homology"/>
<dbReference type="CDD" id="cd06223">
    <property type="entry name" value="PRTases_typeI"/>
    <property type="match status" value="1"/>
</dbReference>
<dbReference type="InterPro" id="IPR051910">
    <property type="entry name" value="ComF/GntX_DNA_util-trans"/>
</dbReference>
<dbReference type="InterPro" id="IPR029057">
    <property type="entry name" value="PRTase-like"/>
</dbReference>
<dbReference type="PANTHER" id="PTHR47505">
    <property type="entry name" value="DNA UTILIZATION PROTEIN YHGH"/>
    <property type="match status" value="1"/>
</dbReference>
<name>A0A9X1LCZ4_9GAMM</name>
<dbReference type="PANTHER" id="PTHR47505:SF1">
    <property type="entry name" value="DNA UTILIZATION PROTEIN YHGH"/>
    <property type="match status" value="1"/>
</dbReference>
<evidence type="ECO:0000313" key="2">
    <source>
        <dbReference type="EMBL" id="MCB5161952.1"/>
    </source>
</evidence>
<dbReference type="Gene3D" id="3.40.50.2020">
    <property type="match status" value="1"/>
</dbReference>
<dbReference type="RefSeq" id="WP_226754320.1">
    <property type="nucleotide sequence ID" value="NZ_JAJATW010000011.1"/>
</dbReference>
<comment type="caution">
    <text evidence="2">The sequence shown here is derived from an EMBL/GenBank/DDBJ whole genome shotgun (WGS) entry which is preliminary data.</text>
</comment>
<comment type="similarity">
    <text evidence="1">Belongs to the ComF/GntX family.</text>
</comment>
<evidence type="ECO:0000256" key="1">
    <source>
        <dbReference type="ARBA" id="ARBA00008007"/>
    </source>
</evidence>
<reference evidence="2" key="1">
    <citation type="submission" date="2021-10" db="EMBL/GenBank/DDBJ databases">
        <title>Marinomonas pontica sp. nov., isolated from the Black Sea.</title>
        <authorList>
            <person name="Zhao L.-H."/>
            <person name="Xue J.-H."/>
        </authorList>
    </citation>
    <scope>NUCLEOTIDE SEQUENCE</scope>
    <source>
        <strain evidence="2">E8</strain>
    </source>
</reference>
<organism evidence="2 3">
    <name type="scientific">Marinomonas algarum</name>
    <dbReference type="NCBI Taxonomy" id="2883105"/>
    <lineage>
        <taxon>Bacteria</taxon>
        <taxon>Pseudomonadati</taxon>
        <taxon>Pseudomonadota</taxon>
        <taxon>Gammaproteobacteria</taxon>
        <taxon>Oceanospirillales</taxon>
        <taxon>Oceanospirillaceae</taxon>
        <taxon>Marinomonas</taxon>
    </lineage>
</organism>
<dbReference type="InterPro" id="IPR000836">
    <property type="entry name" value="PRTase_dom"/>
</dbReference>
<keyword evidence="3" id="KW-1185">Reference proteome</keyword>